<feature type="compositionally biased region" description="Low complexity" evidence="2">
    <location>
        <begin position="8"/>
        <end position="22"/>
    </location>
</feature>
<feature type="region of interest" description="Disordered" evidence="2">
    <location>
        <begin position="130"/>
        <end position="191"/>
    </location>
</feature>
<feature type="compositionally biased region" description="Low complexity" evidence="2">
    <location>
        <begin position="661"/>
        <end position="670"/>
    </location>
</feature>
<dbReference type="AlphaFoldDB" id="I7M8B3"/>
<feature type="region of interest" description="Disordered" evidence="2">
    <location>
        <begin position="1"/>
        <end position="107"/>
    </location>
</feature>
<feature type="region of interest" description="Disordered" evidence="2">
    <location>
        <begin position="623"/>
        <end position="642"/>
    </location>
</feature>
<dbReference type="InParanoid" id="I7M8B3"/>
<feature type="compositionally biased region" description="Polar residues" evidence="2">
    <location>
        <begin position="671"/>
        <end position="687"/>
    </location>
</feature>
<reference evidence="4" key="1">
    <citation type="journal article" date="2006" name="PLoS Biol.">
        <title>Macronuclear genome sequence of the ciliate Tetrahymena thermophila, a model eukaryote.</title>
        <authorList>
            <person name="Eisen J.A."/>
            <person name="Coyne R.S."/>
            <person name="Wu M."/>
            <person name="Wu D."/>
            <person name="Thiagarajan M."/>
            <person name="Wortman J.R."/>
            <person name="Badger J.H."/>
            <person name="Ren Q."/>
            <person name="Amedeo P."/>
            <person name="Jones K.M."/>
            <person name="Tallon L.J."/>
            <person name="Delcher A.L."/>
            <person name="Salzberg S.L."/>
            <person name="Silva J.C."/>
            <person name="Haas B.J."/>
            <person name="Majoros W.H."/>
            <person name="Farzad M."/>
            <person name="Carlton J.M."/>
            <person name="Smith R.K. Jr."/>
            <person name="Garg J."/>
            <person name="Pearlman R.E."/>
            <person name="Karrer K.M."/>
            <person name="Sun L."/>
            <person name="Manning G."/>
            <person name="Elde N.C."/>
            <person name="Turkewitz A.P."/>
            <person name="Asai D.J."/>
            <person name="Wilkes D.E."/>
            <person name="Wang Y."/>
            <person name="Cai H."/>
            <person name="Collins K."/>
            <person name="Stewart B.A."/>
            <person name="Lee S.R."/>
            <person name="Wilamowska K."/>
            <person name="Weinberg Z."/>
            <person name="Ruzzo W.L."/>
            <person name="Wloga D."/>
            <person name="Gaertig J."/>
            <person name="Frankel J."/>
            <person name="Tsao C.-C."/>
            <person name="Gorovsky M.A."/>
            <person name="Keeling P.J."/>
            <person name="Waller R.F."/>
            <person name="Patron N.J."/>
            <person name="Cherry J.M."/>
            <person name="Stover N.A."/>
            <person name="Krieger C.J."/>
            <person name="del Toro C."/>
            <person name="Ryder H.F."/>
            <person name="Williamson S.C."/>
            <person name="Barbeau R.A."/>
            <person name="Hamilton E.P."/>
            <person name="Orias E."/>
        </authorList>
    </citation>
    <scope>NUCLEOTIDE SEQUENCE [LARGE SCALE GENOMIC DNA]</scope>
    <source>
        <strain evidence="4">SB210</strain>
    </source>
</reference>
<keyword evidence="4" id="KW-1185">Reference proteome</keyword>
<dbReference type="EMBL" id="GG662663">
    <property type="protein sequence ID" value="EAR97550.2"/>
    <property type="molecule type" value="Genomic_DNA"/>
</dbReference>
<evidence type="ECO:0000313" key="4">
    <source>
        <dbReference type="Proteomes" id="UP000009168"/>
    </source>
</evidence>
<dbReference type="Proteomes" id="UP000009168">
    <property type="component" value="Unassembled WGS sequence"/>
</dbReference>
<sequence>MSNQQDNQDLQKLESLQQSSQQNNIKRKSSELIEDSEQGNVDQQQNTKNSSQKIQVKEDSNSSENIQQKCKKDCQNQNGQNNVSQTEDTSQNNQELRLKANNKEKKINSDMKHFLSLLQKVEQAKLKKEQLTKAGQDVGFSQQDHQNEFNSNKDEQDDNQQSQFNEQQQKESQCQNKDEQKNEDNTNDIIDNQDNLVQSNVKEQKQNKFVNSKQPNYEGKSQQEVYSLHQNDIDIGFNSYSMQDFERKQLDEEYDDDEDERLIEFQRLEDIQKQENDFSSKKNFEEIQLSDKIQQNSQDQRDWKEIVEDENLSVIYSDANESRRSTHDNTHFNQSHKEKQLIEETINLITQEIEQEDKLIPILQNFKSIQMNYISKQQLLFEENEKLKLKADQLNHKNQLLEKTIHFSKQQIKHLESQNTKLLDEYEYIQREVEKMRQLEKELKHSLNEAKQMNLNFSELLRIKNEENKQKEFQSKMIMENYKKLGIQMSQFQQNYGSLNESIKLIVTQVLESLNTDKEINQNRLLSNFSQDSNFKSTNSDKFPLQTDINSLLDQQSDSSFLKNVSSPTYLNYQSENIHNQNKRLSYIQRAGKLNDKNSLHKSKDSYSANIKKKRPSNILIELGDNPSINKSPINKSASVSPIRKNFKPHQFSNPFYYSQTTRNSQNQSSKAKQIQETYKNYLSSKK</sequence>
<protein>
    <submittedName>
        <fullName evidence="3">Uncharacterized protein</fullName>
    </submittedName>
</protein>
<evidence type="ECO:0000256" key="1">
    <source>
        <dbReference type="SAM" id="Coils"/>
    </source>
</evidence>
<dbReference type="RefSeq" id="XP_001017795.2">
    <property type="nucleotide sequence ID" value="XM_001017795.2"/>
</dbReference>
<evidence type="ECO:0000256" key="2">
    <source>
        <dbReference type="SAM" id="MobiDB-lite"/>
    </source>
</evidence>
<feature type="compositionally biased region" description="Polar residues" evidence="2">
    <location>
        <begin position="38"/>
        <end position="54"/>
    </location>
</feature>
<feature type="compositionally biased region" description="Basic and acidic residues" evidence="2">
    <location>
        <begin position="145"/>
        <end position="154"/>
    </location>
</feature>
<accession>I7M8B3</accession>
<gene>
    <name evidence="3" type="ORF">TTHERM_00438980</name>
</gene>
<feature type="region of interest" description="Disordered" evidence="2">
    <location>
        <begin position="661"/>
        <end position="687"/>
    </location>
</feature>
<feature type="compositionally biased region" description="Low complexity" evidence="2">
    <location>
        <begin position="159"/>
        <end position="175"/>
    </location>
</feature>
<proteinExistence type="predicted"/>
<evidence type="ECO:0000313" key="3">
    <source>
        <dbReference type="EMBL" id="EAR97550.2"/>
    </source>
</evidence>
<dbReference type="GeneID" id="7834195"/>
<name>I7M8B3_TETTS</name>
<organism evidence="3 4">
    <name type="scientific">Tetrahymena thermophila (strain SB210)</name>
    <dbReference type="NCBI Taxonomy" id="312017"/>
    <lineage>
        <taxon>Eukaryota</taxon>
        <taxon>Sar</taxon>
        <taxon>Alveolata</taxon>
        <taxon>Ciliophora</taxon>
        <taxon>Intramacronucleata</taxon>
        <taxon>Oligohymenophorea</taxon>
        <taxon>Hymenostomatida</taxon>
        <taxon>Tetrahymenina</taxon>
        <taxon>Tetrahymenidae</taxon>
        <taxon>Tetrahymena</taxon>
    </lineage>
</organism>
<feature type="coiled-coil region" evidence="1">
    <location>
        <begin position="377"/>
        <end position="456"/>
    </location>
</feature>
<feature type="compositionally biased region" description="Basic and acidic residues" evidence="2">
    <location>
        <begin position="96"/>
        <end position="107"/>
    </location>
</feature>
<feature type="compositionally biased region" description="Polar residues" evidence="2">
    <location>
        <begin position="83"/>
        <end position="95"/>
    </location>
</feature>
<keyword evidence="1" id="KW-0175">Coiled coil</keyword>
<dbReference type="KEGG" id="tet:TTHERM_00438980"/>
<feature type="compositionally biased region" description="Polar residues" evidence="2">
    <location>
        <begin position="627"/>
        <end position="640"/>
    </location>
</feature>